<comment type="subcellular location">
    <subcellularLocation>
        <location evidence="1">Cell envelope</location>
    </subcellularLocation>
</comment>
<dbReference type="Proteomes" id="UP001597302">
    <property type="component" value="Unassembled WGS sequence"/>
</dbReference>
<dbReference type="PRINTS" id="PR00690">
    <property type="entry name" value="ADHESNFAMILY"/>
</dbReference>
<keyword evidence="5 7" id="KW-0732">Signal</keyword>
<organism evidence="8 9">
    <name type="scientific">Paracoccus nototheniae</name>
    <dbReference type="NCBI Taxonomy" id="2489002"/>
    <lineage>
        <taxon>Bacteria</taxon>
        <taxon>Pseudomonadati</taxon>
        <taxon>Pseudomonadota</taxon>
        <taxon>Alphaproteobacteria</taxon>
        <taxon>Rhodobacterales</taxon>
        <taxon>Paracoccaceae</taxon>
        <taxon>Paracoccus</taxon>
    </lineage>
</organism>
<evidence type="ECO:0000256" key="1">
    <source>
        <dbReference type="ARBA" id="ARBA00004196"/>
    </source>
</evidence>
<dbReference type="SUPFAM" id="SSF53807">
    <property type="entry name" value="Helical backbone' metal receptor"/>
    <property type="match status" value="1"/>
</dbReference>
<proteinExistence type="inferred from homology"/>
<evidence type="ECO:0000256" key="3">
    <source>
        <dbReference type="ARBA" id="ARBA00022448"/>
    </source>
</evidence>
<name>A0ABW4DV73_9RHOB</name>
<comment type="similarity">
    <text evidence="2 6">Belongs to the bacterial solute-binding protein 9 family.</text>
</comment>
<evidence type="ECO:0000256" key="2">
    <source>
        <dbReference type="ARBA" id="ARBA00011028"/>
    </source>
</evidence>
<comment type="caution">
    <text evidence="8">The sequence shown here is derived from an EMBL/GenBank/DDBJ whole genome shotgun (WGS) entry which is preliminary data.</text>
</comment>
<dbReference type="PRINTS" id="PR00691">
    <property type="entry name" value="ADHESINB"/>
</dbReference>
<feature type="chain" id="PRO_5045497617" evidence="7">
    <location>
        <begin position="19"/>
        <end position="318"/>
    </location>
</feature>
<sequence length="318" mass="33725">MIFRSLAALLLSAAAVQAEPPQVVATFSIIGDLAAQVGGDRIDLQVLVGPDADAHVYEPRPRDAMAVARADVVLTNGLELEGFVDRLIAASGTDAAIFALTDGANVLEDPAGGHYHYVGEQAIWHAGAYDPHAWQSVPNAQAYVATIADAFCAADADGCEGYRANAASYALQLDALDAEIRGAVEALPQDRRTVVVAHNAFRYFEEEYGIVFLSPQGVSTESEASAADVAGLIREIRYAKAGAIFAENISDTRLLATVSLTRSQASISDGFYTGNWLGSRSAARPTYRARSGRYGWCCHLRASVSAARGAPEYAGRRA</sequence>
<dbReference type="PANTHER" id="PTHR42953:SF1">
    <property type="entry name" value="METAL-BINDING PROTEIN HI_0362-RELATED"/>
    <property type="match status" value="1"/>
</dbReference>
<dbReference type="RefSeq" id="WP_131574221.1">
    <property type="nucleotide sequence ID" value="NZ_CBCSAJ010000021.1"/>
</dbReference>
<dbReference type="Pfam" id="PF01297">
    <property type="entry name" value="ZnuA"/>
    <property type="match status" value="1"/>
</dbReference>
<evidence type="ECO:0000256" key="6">
    <source>
        <dbReference type="RuleBase" id="RU003512"/>
    </source>
</evidence>
<reference evidence="9" key="1">
    <citation type="journal article" date="2019" name="Int. J. Syst. Evol. Microbiol.">
        <title>The Global Catalogue of Microorganisms (GCM) 10K type strain sequencing project: providing services to taxonomists for standard genome sequencing and annotation.</title>
        <authorList>
            <consortium name="The Broad Institute Genomics Platform"/>
            <consortium name="The Broad Institute Genome Sequencing Center for Infectious Disease"/>
            <person name="Wu L."/>
            <person name="Ma J."/>
        </authorList>
    </citation>
    <scope>NUCLEOTIDE SEQUENCE [LARGE SCALE GENOMIC DNA]</scope>
    <source>
        <strain evidence="9">CCM 8875</strain>
    </source>
</reference>
<feature type="signal peptide" evidence="7">
    <location>
        <begin position="1"/>
        <end position="18"/>
    </location>
</feature>
<dbReference type="Gene3D" id="3.40.50.1980">
    <property type="entry name" value="Nitrogenase molybdenum iron protein domain"/>
    <property type="match status" value="2"/>
</dbReference>
<keyword evidence="4" id="KW-0479">Metal-binding</keyword>
<dbReference type="PANTHER" id="PTHR42953">
    <property type="entry name" value="HIGH-AFFINITY ZINC UPTAKE SYSTEM PROTEIN ZNUA-RELATED"/>
    <property type="match status" value="1"/>
</dbReference>
<gene>
    <name evidence="8" type="ORF">ACFQ5P_06095</name>
</gene>
<protein>
    <submittedName>
        <fullName evidence="8">Metal ABC transporter solute-binding protein, Zn/Mn family</fullName>
    </submittedName>
</protein>
<dbReference type="InterPro" id="IPR006129">
    <property type="entry name" value="AdhesinB"/>
</dbReference>
<accession>A0ABW4DV73</accession>
<dbReference type="InterPro" id="IPR050492">
    <property type="entry name" value="Bact_metal-bind_prot9"/>
</dbReference>
<evidence type="ECO:0000313" key="8">
    <source>
        <dbReference type="EMBL" id="MFD1480858.1"/>
    </source>
</evidence>
<keyword evidence="3 6" id="KW-0813">Transport</keyword>
<keyword evidence="9" id="KW-1185">Reference proteome</keyword>
<evidence type="ECO:0000256" key="5">
    <source>
        <dbReference type="ARBA" id="ARBA00022729"/>
    </source>
</evidence>
<evidence type="ECO:0000256" key="7">
    <source>
        <dbReference type="SAM" id="SignalP"/>
    </source>
</evidence>
<dbReference type="InterPro" id="IPR006127">
    <property type="entry name" value="ZnuA-like"/>
</dbReference>
<evidence type="ECO:0000256" key="4">
    <source>
        <dbReference type="ARBA" id="ARBA00022723"/>
    </source>
</evidence>
<evidence type="ECO:0000313" key="9">
    <source>
        <dbReference type="Proteomes" id="UP001597302"/>
    </source>
</evidence>
<dbReference type="InterPro" id="IPR006128">
    <property type="entry name" value="Lipoprotein_PsaA-like"/>
</dbReference>
<dbReference type="EMBL" id="JBHTOQ010000012">
    <property type="protein sequence ID" value="MFD1480858.1"/>
    <property type="molecule type" value="Genomic_DNA"/>
</dbReference>